<reference evidence="18" key="1">
    <citation type="submission" date="2015-10" db="EMBL/GenBank/DDBJ databases">
        <authorList>
            <person name="Manzano-Marin A."/>
            <person name="Manzano-Marin A."/>
        </authorList>
    </citation>
    <scope>NUCLEOTIDE SEQUENCE [LARGE SCALE GENOMIC DNA]</scope>
    <source>
        <strain evidence="18">BTs</strain>
    </source>
</reference>
<dbReference type="GO" id="GO:0015421">
    <property type="term" value="F:ABC-type oligopeptide transporter activity"/>
    <property type="evidence" value="ECO:0007669"/>
    <property type="project" value="TreeGrafter"/>
</dbReference>
<dbReference type="PANTHER" id="PTHR43394:SF1">
    <property type="entry name" value="ATP-BINDING CASSETTE SUB-FAMILY B MEMBER 10, MITOCHONDRIAL"/>
    <property type="match status" value="1"/>
</dbReference>
<dbReference type="InterPro" id="IPR003593">
    <property type="entry name" value="AAA+_ATPase"/>
</dbReference>
<comment type="catalytic activity">
    <reaction evidence="12">
        <text>ATP + H2O + xenobioticSide 1 = ADP + phosphate + xenobioticSide 2.</text>
        <dbReference type="EC" id="7.6.2.2"/>
    </reaction>
</comment>
<dbReference type="RefSeq" id="WP_075472810.1">
    <property type="nucleotide sequence ID" value="NZ_CP135003.1"/>
</dbReference>
<name>A0A161K2G5_BUCTT</name>
<feature type="domain" description="ABC transporter" evidence="15">
    <location>
        <begin position="337"/>
        <end position="571"/>
    </location>
</feature>
<dbReference type="Pfam" id="PF00005">
    <property type="entry name" value="ABC_tran"/>
    <property type="match status" value="1"/>
</dbReference>
<keyword evidence="8 17" id="KW-0067">ATP-binding</keyword>
<evidence type="ECO:0000256" key="12">
    <source>
        <dbReference type="ARBA" id="ARBA00034018"/>
    </source>
</evidence>
<accession>A0A161K2G5</accession>
<dbReference type="AlphaFoldDB" id="A0A161K2G5"/>
<comment type="subcellular location">
    <subcellularLocation>
        <location evidence="1">Cell membrane</location>
        <topology evidence="1">Multi-pass membrane protein</topology>
    </subcellularLocation>
</comment>
<feature type="transmembrane region" description="Helical" evidence="14">
    <location>
        <begin position="280"/>
        <end position="301"/>
    </location>
</feature>
<feature type="transmembrane region" description="Helical" evidence="14">
    <location>
        <begin position="247"/>
        <end position="268"/>
    </location>
</feature>
<evidence type="ECO:0000259" key="16">
    <source>
        <dbReference type="PROSITE" id="PS50929"/>
    </source>
</evidence>
<dbReference type="CDD" id="cd18541">
    <property type="entry name" value="ABC_6TM_TmrB_like"/>
    <property type="match status" value="1"/>
</dbReference>
<keyword evidence="6 14" id="KW-0812">Transmembrane</keyword>
<dbReference type="PROSITE" id="PS50929">
    <property type="entry name" value="ABC_TM1F"/>
    <property type="match status" value="1"/>
</dbReference>
<evidence type="ECO:0000256" key="6">
    <source>
        <dbReference type="ARBA" id="ARBA00022692"/>
    </source>
</evidence>
<evidence type="ECO:0000256" key="11">
    <source>
        <dbReference type="ARBA" id="ARBA00023136"/>
    </source>
</evidence>
<keyword evidence="5" id="KW-1003">Cell membrane</keyword>
<dbReference type="FunFam" id="1.20.1560.10:FF:000011">
    <property type="entry name" value="Multidrug ABC transporter ATP-binding protein"/>
    <property type="match status" value="1"/>
</dbReference>
<dbReference type="Gene3D" id="3.40.50.300">
    <property type="entry name" value="P-loop containing nucleotide triphosphate hydrolases"/>
    <property type="match status" value="1"/>
</dbReference>
<sequence>MKLFKQLSWYFKKEWKRYLGAFFLLTSVTILQLFPSTIIGKIIDDIYHKNINNTQTLQWMCLVVLISGLIYILRYFWRILLFGASYKLATELRTKFCTSLIYKNAKFYNTAKNGDLMAKVTNDIDKVVFAAGEGVLTLIDSLVLGCSVFLTMCIRIDYKLSLASLLPLPIMAFIVKKFGKKIHICYQKSQKSFSLLTNYTQDCLSNISMIRSFGLEKKELEKFSILSDNTSQKNLNITKIDAQFDPIIYLAISISNLIAVLGGSLLISQHKITFGQLTSFLLYLGTMIWPMLALAWLFNIVERGSVSWERIQTILSEKKHKNSQKKITLKKIGILNVQIKNFKYPIRHNNTLHKINFKLLPGKILGICGPTGAGKTTLIKIIQGIYTNKNSIILYDQYNINNISKKNWRKHISVVEQSPLLFSDNILNNISFGKSSASENEIINAAKLSEIHDEIKNFSEGYNTYIGEGGVSLSGGQKQRIAIARAFLTSPKLLILDDPLSAVDNETEQKILKNLYNQKLPNQTFIIISHKLSILKKADFIIVIKNGVILQKGTHELLMKEENWYQKMYHYQKFKT</sequence>
<organism evidence="17 18">
    <name type="scientific">Buchnera aphidicola subsp. Tuberolachnus salignus</name>
    <dbReference type="NCBI Taxonomy" id="98804"/>
    <lineage>
        <taxon>Bacteria</taxon>
        <taxon>Pseudomonadati</taxon>
        <taxon>Pseudomonadota</taxon>
        <taxon>Gammaproteobacteria</taxon>
        <taxon>Enterobacterales</taxon>
        <taxon>Erwiniaceae</taxon>
        <taxon>Buchnera</taxon>
    </lineage>
</organism>
<evidence type="ECO:0000256" key="10">
    <source>
        <dbReference type="ARBA" id="ARBA00022989"/>
    </source>
</evidence>
<dbReference type="InterPro" id="IPR027417">
    <property type="entry name" value="P-loop_NTPase"/>
</dbReference>
<keyword evidence="17" id="KW-0378">Hydrolase</keyword>
<dbReference type="Gene3D" id="1.20.1560.10">
    <property type="entry name" value="ABC transporter type 1, transmembrane domain"/>
    <property type="match status" value="1"/>
</dbReference>
<evidence type="ECO:0000256" key="13">
    <source>
        <dbReference type="ARBA" id="ARBA00074518"/>
    </source>
</evidence>
<evidence type="ECO:0000313" key="17">
    <source>
        <dbReference type="EMBL" id="CUR53283.1"/>
    </source>
</evidence>
<dbReference type="GO" id="GO:0005524">
    <property type="term" value="F:ATP binding"/>
    <property type="evidence" value="ECO:0007669"/>
    <property type="project" value="UniProtKB-KW"/>
</dbReference>
<dbReference type="Proteomes" id="UP000243633">
    <property type="component" value="Chromosome 1"/>
</dbReference>
<protein>
    <recommendedName>
        <fullName evidence="13">Multidrug resistance-like ATP-binding protein MdlA</fullName>
        <ecNumber evidence="3">7.6.2.2</ecNumber>
    </recommendedName>
</protein>
<keyword evidence="11 14" id="KW-0472">Membrane</keyword>
<dbReference type="EMBL" id="LN890285">
    <property type="protein sequence ID" value="CUR53283.1"/>
    <property type="molecule type" value="Genomic_DNA"/>
</dbReference>
<dbReference type="STRING" id="98804.BTSPAZIEG_0319"/>
<keyword evidence="10 14" id="KW-1133">Transmembrane helix</keyword>
<evidence type="ECO:0000259" key="15">
    <source>
        <dbReference type="PROSITE" id="PS50893"/>
    </source>
</evidence>
<dbReference type="PATRIC" id="fig|98804.3.peg.301"/>
<dbReference type="InterPro" id="IPR011527">
    <property type="entry name" value="ABC1_TM_dom"/>
</dbReference>
<keyword evidence="9" id="KW-1278">Translocase</keyword>
<evidence type="ECO:0000256" key="7">
    <source>
        <dbReference type="ARBA" id="ARBA00022741"/>
    </source>
</evidence>
<keyword evidence="4" id="KW-0813">Transport</keyword>
<dbReference type="InterPro" id="IPR003439">
    <property type="entry name" value="ABC_transporter-like_ATP-bd"/>
</dbReference>
<dbReference type="PANTHER" id="PTHR43394">
    <property type="entry name" value="ATP-DEPENDENT PERMEASE MDL1, MITOCHONDRIAL"/>
    <property type="match status" value="1"/>
</dbReference>
<evidence type="ECO:0000256" key="14">
    <source>
        <dbReference type="SAM" id="Phobius"/>
    </source>
</evidence>
<dbReference type="InterPro" id="IPR039421">
    <property type="entry name" value="Type_1_exporter"/>
</dbReference>
<evidence type="ECO:0000256" key="4">
    <source>
        <dbReference type="ARBA" id="ARBA00022448"/>
    </source>
</evidence>
<dbReference type="SUPFAM" id="SSF52540">
    <property type="entry name" value="P-loop containing nucleoside triphosphate hydrolases"/>
    <property type="match status" value="1"/>
</dbReference>
<dbReference type="PROSITE" id="PS00211">
    <property type="entry name" value="ABC_TRANSPORTER_1"/>
    <property type="match status" value="1"/>
</dbReference>
<dbReference type="EC" id="7.6.2.2" evidence="3"/>
<dbReference type="InterPro" id="IPR017871">
    <property type="entry name" value="ABC_transporter-like_CS"/>
</dbReference>
<proteinExistence type="inferred from homology"/>
<dbReference type="SUPFAM" id="SSF90123">
    <property type="entry name" value="ABC transporter transmembrane region"/>
    <property type="match status" value="1"/>
</dbReference>
<dbReference type="GO" id="GO:0008559">
    <property type="term" value="F:ABC-type xenobiotic transporter activity"/>
    <property type="evidence" value="ECO:0007669"/>
    <property type="project" value="UniProtKB-EC"/>
</dbReference>
<dbReference type="OrthoDB" id="9806127at2"/>
<evidence type="ECO:0000256" key="8">
    <source>
        <dbReference type="ARBA" id="ARBA00022840"/>
    </source>
</evidence>
<keyword evidence="7" id="KW-0547">Nucleotide-binding</keyword>
<dbReference type="GO" id="GO:0005886">
    <property type="term" value="C:plasma membrane"/>
    <property type="evidence" value="ECO:0007669"/>
    <property type="project" value="UniProtKB-SubCell"/>
</dbReference>
<dbReference type="GO" id="GO:0016887">
    <property type="term" value="F:ATP hydrolysis activity"/>
    <property type="evidence" value="ECO:0007669"/>
    <property type="project" value="InterPro"/>
</dbReference>
<feature type="transmembrane region" description="Helical" evidence="14">
    <location>
        <begin position="56"/>
        <end position="77"/>
    </location>
</feature>
<dbReference type="FunFam" id="3.40.50.300:FF:000221">
    <property type="entry name" value="Multidrug ABC transporter ATP-binding protein"/>
    <property type="match status" value="1"/>
</dbReference>
<evidence type="ECO:0000256" key="2">
    <source>
        <dbReference type="ARBA" id="ARBA00006526"/>
    </source>
</evidence>
<comment type="similarity">
    <text evidence="2">Belongs to the ABC transporter superfamily. Drug exporter-2 (TC 3.A.1.117) family.</text>
</comment>
<keyword evidence="18" id="KW-1185">Reference proteome</keyword>
<gene>
    <name evidence="17" type="primary">mdlA</name>
    <name evidence="17" type="ORF">BTSPAZIEG_0319</name>
</gene>
<dbReference type="Pfam" id="PF00664">
    <property type="entry name" value="ABC_membrane"/>
    <property type="match status" value="1"/>
</dbReference>
<evidence type="ECO:0000256" key="1">
    <source>
        <dbReference type="ARBA" id="ARBA00004651"/>
    </source>
</evidence>
<evidence type="ECO:0000256" key="3">
    <source>
        <dbReference type="ARBA" id="ARBA00012191"/>
    </source>
</evidence>
<dbReference type="SMART" id="SM00382">
    <property type="entry name" value="AAA"/>
    <property type="match status" value="1"/>
</dbReference>
<feature type="domain" description="ABC transmembrane type-1" evidence="16">
    <location>
        <begin position="19"/>
        <end position="303"/>
    </location>
</feature>
<evidence type="ECO:0000313" key="18">
    <source>
        <dbReference type="Proteomes" id="UP000243633"/>
    </source>
</evidence>
<dbReference type="InterPro" id="IPR036640">
    <property type="entry name" value="ABC1_TM_sf"/>
</dbReference>
<evidence type="ECO:0000256" key="9">
    <source>
        <dbReference type="ARBA" id="ARBA00022967"/>
    </source>
</evidence>
<evidence type="ECO:0000256" key="5">
    <source>
        <dbReference type="ARBA" id="ARBA00022475"/>
    </source>
</evidence>
<dbReference type="PROSITE" id="PS50893">
    <property type="entry name" value="ABC_TRANSPORTER_2"/>
    <property type="match status" value="1"/>
</dbReference>